<evidence type="ECO:0000313" key="2">
    <source>
        <dbReference type="EMBL" id="MDI5972397.1"/>
    </source>
</evidence>
<dbReference type="EMBL" id="JABXJJ020000031">
    <property type="protein sequence ID" value="MDI5972397.1"/>
    <property type="molecule type" value="Genomic_DNA"/>
</dbReference>
<evidence type="ECO:0000313" key="3">
    <source>
        <dbReference type="Proteomes" id="UP001156398"/>
    </source>
</evidence>
<protein>
    <submittedName>
        <fullName evidence="2">Uncharacterized protein</fullName>
    </submittedName>
</protein>
<proteinExistence type="predicted"/>
<comment type="caution">
    <text evidence="2">The sequence shown here is derived from an EMBL/GenBank/DDBJ whole genome shotgun (WGS) entry which is preliminary data.</text>
</comment>
<evidence type="ECO:0000313" key="1">
    <source>
        <dbReference type="EMBL" id="MDI5961781.1"/>
    </source>
</evidence>
<accession>A0AA90HCI2</accession>
<organism evidence="2">
    <name type="scientific">Streptantibioticus silvisoli</name>
    <dbReference type="NCBI Taxonomy" id="2705255"/>
    <lineage>
        <taxon>Bacteria</taxon>
        <taxon>Bacillati</taxon>
        <taxon>Actinomycetota</taxon>
        <taxon>Actinomycetes</taxon>
        <taxon>Kitasatosporales</taxon>
        <taxon>Streptomycetaceae</taxon>
        <taxon>Streptantibioticus</taxon>
    </lineage>
</organism>
<dbReference type="Proteomes" id="UP001156398">
    <property type="component" value="Unassembled WGS sequence"/>
</dbReference>
<dbReference type="RefSeq" id="WP_271314945.1">
    <property type="nucleotide sequence ID" value="NZ_JAAGKO020000003.1"/>
</dbReference>
<dbReference type="AlphaFoldDB" id="A0AA90HCI2"/>
<reference evidence="2 3" key="1">
    <citation type="submission" date="2023-05" db="EMBL/GenBank/DDBJ databases">
        <title>Streptantibioticus silvisoli sp. nov., acidotolerant actinomycetes 1 from pine litter.</title>
        <authorList>
            <person name="Swiecimska M."/>
            <person name="Golinska P."/>
            <person name="Sangal V."/>
            <person name="Wachnowicz B."/>
            <person name="Goodfellow M."/>
        </authorList>
    </citation>
    <scope>NUCLEOTIDE SEQUENCE</scope>
    <source>
        <strain evidence="2">SL13</strain>
        <strain evidence="1 3">SL54</strain>
    </source>
</reference>
<name>A0AA90HCI2_9ACTN</name>
<sequence>MAIFGPRRGTPRLAPELDDVALGRVRKQLQVTAAPGMSGIRLDQLEGVLTEPGTDWDRRMHRLTVLAPLADAATADSWQRRRPHSGEPLLLRAWSALAYGRRQGELADAQEVLDLSYRAADLAPDDPGPWITVLGVLRLLRRPLAEVLPVWREATARDAWSREAHLQMLGYLSPEECGSPGQVLDFVDSMRSAVPPDAPTAGVELIALVERHERTVSSGGLNGLMASGQWGQPRAAAVLDEALADWPRPGHLRHAAARADLNLLAYALVRANRVADAAEVFAAVGGLVTAWPWGLGGDPVRQFAHWQSRAQL</sequence>
<keyword evidence="3" id="KW-1185">Reference proteome</keyword>
<dbReference type="EMBL" id="JAAGKO020000003">
    <property type="protein sequence ID" value="MDI5961781.1"/>
    <property type="molecule type" value="Genomic_DNA"/>
</dbReference>
<gene>
    <name evidence="1" type="ORF">POF43_003425</name>
    <name evidence="2" type="ORF">POF50_024170</name>
</gene>